<dbReference type="CDD" id="cd07185">
    <property type="entry name" value="OmpA_C-like"/>
    <property type="match status" value="1"/>
</dbReference>
<keyword evidence="3" id="KW-1133">Transmembrane helix</keyword>
<feature type="transmembrane region" description="Helical" evidence="3">
    <location>
        <begin position="21"/>
        <end position="43"/>
    </location>
</feature>
<evidence type="ECO:0000259" key="4">
    <source>
        <dbReference type="PROSITE" id="PS51123"/>
    </source>
</evidence>
<feature type="domain" description="OmpA-like" evidence="4">
    <location>
        <begin position="320"/>
        <end position="446"/>
    </location>
</feature>
<proteinExistence type="predicted"/>
<dbReference type="NCBIfam" id="NF006543">
    <property type="entry name" value="PRK09039.1-2"/>
    <property type="match status" value="1"/>
</dbReference>
<reference evidence="5 6" key="1">
    <citation type="submission" date="2018-11" db="EMBL/GenBank/DDBJ databases">
        <title>Genomic Encyclopedia of Type Strains, Phase IV (KMG-IV): sequencing the most valuable type-strain genomes for metagenomic binning, comparative biology and taxonomic classification.</title>
        <authorList>
            <person name="Goeker M."/>
        </authorList>
    </citation>
    <scope>NUCLEOTIDE SEQUENCE [LARGE SCALE GENOMIC DNA]</scope>
    <source>
        <strain evidence="5 6">DSM 100275</strain>
    </source>
</reference>
<keyword evidence="6" id="KW-1185">Reference proteome</keyword>
<dbReference type="SUPFAM" id="SSF103088">
    <property type="entry name" value="OmpA-like"/>
    <property type="match status" value="1"/>
</dbReference>
<dbReference type="AlphaFoldDB" id="A0A3N1Y5Z8"/>
<dbReference type="Pfam" id="PF00691">
    <property type="entry name" value="OmpA"/>
    <property type="match status" value="1"/>
</dbReference>
<dbReference type="Gene3D" id="3.30.1330.60">
    <property type="entry name" value="OmpA-like domain"/>
    <property type="match status" value="1"/>
</dbReference>
<accession>A0A3N1Y5Z8</accession>
<dbReference type="Proteomes" id="UP000276634">
    <property type="component" value="Unassembled WGS sequence"/>
</dbReference>
<dbReference type="Gene3D" id="1.10.287.1490">
    <property type="match status" value="1"/>
</dbReference>
<dbReference type="PANTHER" id="PTHR30329:SF21">
    <property type="entry name" value="LIPOPROTEIN YIAD-RELATED"/>
    <property type="match status" value="1"/>
</dbReference>
<dbReference type="InterPro" id="IPR006665">
    <property type="entry name" value="OmpA-like"/>
</dbReference>
<feature type="coiled-coil region" evidence="2">
    <location>
        <begin position="47"/>
        <end position="291"/>
    </location>
</feature>
<dbReference type="RefSeq" id="WP_123399238.1">
    <property type="nucleotide sequence ID" value="NZ_RJVI01000001.1"/>
</dbReference>
<comment type="caution">
    <text evidence="5">The sequence shown here is derived from an EMBL/GenBank/DDBJ whole genome shotgun (WGS) entry which is preliminary data.</text>
</comment>
<keyword evidence="3" id="KW-0812">Transmembrane</keyword>
<dbReference type="EMBL" id="RJVI01000001">
    <property type="protein sequence ID" value="ROR34233.1"/>
    <property type="molecule type" value="Genomic_DNA"/>
</dbReference>
<dbReference type="PANTHER" id="PTHR30329">
    <property type="entry name" value="STATOR ELEMENT OF FLAGELLAR MOTOR COMPLEX"/>
    <property type="match status" value="1"/>
</dbReference>
<dbReference type="GO" id="GO:0016020">
    <property type="term" value="C:membrane"/>
    <property type="evidence" value="ECO:0007669"/>
    <property type="project" value="UniProtKB-UniRule"/>
</dbReference>
<evidence type="ECO:0000313" key="6">
    <source>
        <dbReference type="Proteomes" id="UP000276634"/>
    </source>
</evidence>
<gene>
    <name evidence="5" type="ORF">EDC57_0129</name>
</gene>
<dbReference type="InterPro" id="IPR036737">
    <property type="entry name" value="OmpA-like_sf"/>
</dbReference>
<dbReference type="PROSITE" id="PS51123">
    <property type="entry name" value="OMPA_2"/>
    <property type="match status" value="1"/>
</dbReference>
<dbReference type="InterPro" id="IPR050330">
    <property type="entry name" value="Bact_OuterMem_StrucFunc"/>
</dbReference>
<evidence type="ECO:0000256" key="3">
    <source>
        <dbReference type="SAM" id="Phobius"/>
    </source>
</evidence>
<dbReference type="OrthoDB" id="9815217at2"/>
<evidence type="ECO:0000313" key="5">
    <source>
        <dbReference type="EMBL" id="ROR34233.1"/>
    </source>
</evidence>
<sequence length="446" mass="50239">MFTLARRGGRSVNVWPGFVDALASVLLVFVFLLLLFVLAQFYLTGVIAARDRALDRLQRNIAELAETLALERERRAGLEESLAEVQARLQATLAERERLAGRLRLTTARAEQAEARIAELERRLAEAERTVAADRETIELRLREIASLQADIAALRQVREELERRVGILAAALEERGRTLGALRERSRQLEARLAEAEERTLLAQREVERRDIRIGELAAEIAARDRALAEEQRLSAEARNQVALLNQQIAALRAQIAELEAALDLAQGTMERQKVEIAELGRKLNLALARRVQELARYRSEFFGRLREVLGEHPGIRIVGDRFVFASEIFFDTASAALREEGKRQLARLAATLKDVAARIPPEIDWVLRIDGHTDRRPIHTAEFPSNWELSTARALAVVRFLTAQGIPAHRLVAAGFGEHRPIDPADTPEAWARNRRIEIKLTQP</sequence>
<keyword evidence="2" id="KW-0175">Coiled coil</keyword>
<name>A0A3N1Y5Z8_9GAMM</name>
<keyword evidence="1 3" id="KW-0472">Membrane</keyword>
<organism evidence="5 6">
    <name type="scientific">Inmirania thermothiophila</name>
    <dbReference type="NCBI Taxonomy" id="1750597"/>
    <lineage>
        <taxon>Bacteria</taxon>
        <taxon>Pseudomonadati</taxon>
        <taxon>Pseudomonadota</taxon>
        <taxon>Gammaproteobacteria</taxon>
        <taxon>Chromatiales</taxon>
        <taxon>Ectothiorhodospiraceae</taxon>
        <taxon>Inmirania</taxon>
    </lineage>
</organism>
<protein>
    <submittedName>
        <fullName evidence="5">Chemotaxis protein MotB</fullName>
    </submittedName>
</protein>
<dbReference type="SUPFAM" id="SSF57997">
    <property type="entry name" value="Tropomyosin"/>
    <property type="match status" value="1"/>
</dbReference>
<evidence type="ECO:0000256" key="1">
    <source>
        <dbReference type="PROSITE-ProRule" id="PRU00473"/>
    </source>
</evidence>
<evidence type="ECO:0000256" key="2">
    <source>
        <dbReference type="SAM" id="Coils"/>
    </source>
</evidence>